<evidence type="ECO:0000313" key="3">
    <source>
        <dbReference type="EMBL" id="QQC66334.1"/>
    </source>
</evidence>
<dbReference type="PANTHER" id="PTHR13847:SF287">
    <property type="entry name" value="FAD-DEPENDENT OXIDOREDUCTASE DOMAIN-CONTAINING PROTEIN 1"/>
    <property type="match status" value="1"/>
</dbReference>
<name>A0A7T4TB05_9BURK</name>
<keyword evidence="4" id="KW-1185">Reference proteome</keyword>
<feature type="domain" description="FAD dependent oxidoreductase" evidence="2">
    <location>
        <begin position="11"/>
        <end position="355"/>
    </location>
</feature>
<accession>A0A7T4TB05</accession>
<keyword evidence="1" id="KW-0560">Oxidoreductase</keyword>
<dbReference type="InterPro" id="IPR036188">
    <property type="entry name" value="FAD/NAD-bd_sf"/>
</dbReference>
<dbReference type="Gene3D" id="3.30.9.10">
    <property type="entry name" value="D-Amino Acid Oxidase, subunit A, domain 2"/>
    <property type="match status" value="1"/>
</dbReference>
<dbReference type="Gene3D" id="3.50.50.60">
    <property type="entry name" value="FAD/NAD(P)-binding domain"/>
    <property type="match status" value="1"/>
</dbReference>
<organism evidence="3 4">
    <name type="scientific">Paraburkholderia ginsengisoli</name>
    <dbReference type="NCBI Taxonomy" id="311231"/>
    <lineage>
        <taxon>Bacteria</taxon>
        <taxon>Pseudomonadati</taxon>
        <taxon>Pseudomonadota</taxon>
        <taxon>Betaproteobacteria</taxon>
        <taxon>Burkholderiales</taxon>
        <taxon>Burkholderiaceae</taxon>
        <taxon>Paraburkholderia</taxon>
    </lineage>
</organism>
<reference evidence="3 4" key="1">
    <citation type="submission" date="2020-12" db="EMBL/GenBank/DDBJ databases">
        <title>FDA dAtabase for Regulatory Grade micrObial Sequences (FDA-ARGOS): Supporting development and validation of Infectious Disease Dx tests.</title>
        <authorList>
            <person name="Nelson B."/>
            <person name="Plummer A."/>
            <person name="Tallon L."/>
            <person name="Sadzewicz L."/>
            <person name="Zhao X."/>
            <person name="Boylan J."/>
            <person name="Ott S."/>
            <person name="Bowen H."/>
            <person name="Vavikolanu K."/>
            <person name="Mehta A."/>
            <person name="Aluvathingal J."/>
            <person name="Nadendla S."/>
            <person name="Myers T."/>
            <person name="Yan Y."/>
            <person name="Sichtig H."/>
        </authorList>
    </citation>
    <scope>NUCLEOTIDE SEQUENCE [LARGE SCALE GENOMIC DNA]</scope>
    <source>
        <strain evidence="3 4">FDAARGOS_1049</strain>
    </source>
</reference>
<evidence type="ECO:0000313" key="4">
    <source>
        <dbReference type="Proteomes" id="UP000595610"/>
    </source>
</evidence>
<evidence type="ECO:0000256" key="1">
    <source>
        <dbReference type="ARBA" id="ARBA00023002"/>
    </source>
</evidence>
<dbReference type="AlphaFoldDB" id="A0A7T4TB05"/>
<dbReference type="PANTHER" id="PTHR13847">
    <property type="entry name" value="SARCOSINE DEHYDROGENASE-RELATED"/>
    <property type="match status" value="1"/>
</dbReference>
<proteinExistence type="predicted"/>
<dbReference type="InterPro" id="IPR006076">
    <property type="entry name" value="FAD-dep_OxRdtase"/>
</dbReference>
<dbReference type="EMBL" id="CP066076">
    <property type="protein sequence ID" value="QQC66334.1"/>
    <property type="molecule type" value="Genomic_DNA"/>
</dbReference>
<dbReference type="KEGG" id="pgis:I6I06_26555"/>
<dbReference type="GO" id="GO:0005737">
    <property type="term" value="C:cytoplasm"/>
    <property type="evidence" value="ECO:0007669"/>
    <property type="project" value="TreeGrafter"/>
</dbReference>
<evidence type="ECO:0000259" key="2">
    <source>
        <dbReference type="Pfam" id="PF01266"/>
    </source>
</evidence>
<dbReference type="Pfam" id="PF01266">
    <property type="entry name" value="DAO"/>
    <property type="match status" value="1"/>
</dbReference>
<dbReference type="RefSeq" id="WP_042326319.1">
    <property type="nucleotide sequence ID" value="NZ_CP066076.1"/>
</dbReference>
<dbReference type="SUPFAM" id="SSF51905">
    <property type="entry name" value="FAD/NAD(P)-binding domain"/>
    <property type="match status" value="1"/>
</dbReference>
<dbReference type="GO" id="GO:0016491">
    <property type="term" value="F:oxidoreductase activity"/>
    <property type="evidence" value="ECO:0007669"/>
    <property type="project" value="UniProtKB-KW"/>
</dbReference>
<dbReference type="Proteomes" id="UP000595610">
    <property type="component" value="Chromosome 2"/>
</dbReference>
<gene>
    <name evidence="3" type="ORF">I6I06_26555</name>
</gene>
<sequence>MSQSSEAAGADVVVIGGGLHGLSSALHLARRGARVAVLERDVCGRHASGVNAGGVRTLGRHDAEIALSLASRELWFRLGELVDDDAGFVPSGQLKIAENEAELDACRERVAYLNTLGFTHEVMIDAGAVRELVPSLARHVTGGVWVEHDGHALPFRAVTAFRRAAQRAGVEIHEQCAVRNVVRREAQWDIETAVRRWRAPHVVNAAGAWGGEFARQVGEPVPVEPRGLMLMVTQAVPAFVRPVLGATGRPLSFKQFSNGTVVIGGALECAADMQARQCRLDFAQLGRSARTVTDLFPHLQHVVVNRAWAGIEGFMPDGIPVISRSGAHEGFVHAFGFSAHGFELGPMVGSVVAELVCDGRSTHDIDAFRIGRFAAATRMQRNAH</sequence>
<protein>
    <submittedName>
        <fullName evidence="3">FAD-binding oxidoreductase</fullName>
    </submittedName>
</protein>